<protein>
    <submittedName>
        <fullName evidence="3">Heterokaryon incompatibility protein-domain-containing protein</fullName>
    </submittedName>
</protein>
<evidence type="ECO:0000313" key="3">
    <source>
        <dbReference type="EMBL" id="KAK3353251.1"/>
    </source>
</evidence>
<evidence type="ECO:0000259" key="2">
    <source>
        <dbReference type="Pfam" id="PF06985"/>
    </source>
</evidence>
<name>A0AAJ0HIG8_9PEZI</name>
<feature type="region of interest" description="Disordered" evidence="1">
    <location>
        <begin position="1"/>
        <end position="28"/>
    </location>
</feature>
<keyword evidence="4" id="KW-1185">Reference proteome</keyword>
<dbReference type="InterPro" id="IPR010730">
    <property type="entry name" value="HET"/>
</dbReference>
<gene>
    <name evidence="3" type="ORF">B0T25DRAFT_544068</name>
</gene>
<proteinExistence type="predicted"/>
<dbReference type="EMBL" id="JAUIQD010000004">
    <property type="protein sequence ID" value="KAK3353251.1"/>
    <property type="molecule type" value="Genomic_DNA"/>
</dbReference>
<feature type="compositionally biased region" description="Basic residues" evidence="1">
    <location>
        <begin position="1"/>
        <end position="12"/>
    </location>
</feature>
<dbReference type="Proteomes" id="UP001275084">
    <property type="component" value="Unassembled WGS sequence"/>
</dbReference>
<dbReference type="AlphaFoldDB" id="A0AAJ0HIG8"/>
<reference evidence="3" key="2">
    <citation type="submission" date="2023-06" db="EMBL/GenBank/DDBJ databases">
        <authorList>
            <consortium name="Lawrence Berkeley National Laboratory"/>
            <person name="Haridas S."/>
            <person name="Hensen N."/>
            <person name="Bonometti L."/>
            <person name="Westerberg I."/>
            <person name="Brannstrom I.O."/>
            <person name="Guillou S."/>
            <person name="Cros-Aarteil S."/>
            <person name="Calhoun S."/>
            <person name="Kuo A."/>
            <person name="Mondo S."/>
            <person name="Pangilinan J."/>
            <person name="Riley R."/>
            <person name="Labutti K."/>
            <person name="Andreopoulos B."/>
            <person name="Lipzen A."/>
            <person name="Chen C."/>
            <person name="Yanf M."/>
            <person name="Daum C."/>
            <person name="Ng V."/>
            <person name="Clum A."/>
            <person name="Steindorff A."/>
            <person name="Ohm R."/>
            <person name="Martin F."/>
            <person name="Silar P."/>
            <person name="Natvig D."/>
            <person name="Lalanne C."/>
            <person name="Gautier V."/>
            <person name="Ament-Velasquez S.L."/>
            <person name="Kruys A."/>
            <person name="Hutchinson M.I."/>
            <person name="Powell A.J."/>
            <person name="Barry K."/>
            <person name="Miller A.N."/>
            <person name="Grigoriev I.V."/>
            <person name="Debuchy R."/>
            <person name="Gladieux P."/>
            <person name="Thoren M.H."/>
            <person name="Johannesson H."/>
        </authorList>
    </citation>
    <scope>NUCLEOTIDE SEQUENCE</scope>
    <source>
        <strain evidence="3">CBS 955.72</strain>
    </source>
</reference>
<feature type="domain" description="Heterokaryon incompatibility" evidence="2">
    <location>
        <begin position="259"/>
        <end position="414"/>
    </location>
</feature>
<accession>A0AAJ0HIG8</accession>
<sequence length="414" mass="45715">MASGARKAKPRHSAPPIPPAPPLPPVPDDVALPGDMLCSVCASLELTPRRFIVWPDEPEHRQPALAAGPAKLHPPSSFVPLGLVTDVKKNTCCPLCRLLLVAVLDNHAVPDVDDRGRSLYIGITWGSDGRKHDKHDDSYCQDIRSIFIGLVLESGQSAQLNPLGANISLLANDAPPKTPSVALRFLPRSLHRDTIDFDLARWWIAVCEARHKPCDPSHMMHEMGWESPRTAVPAFRCIDLGQDCLVLLRNIQAPDSFKYAALSYVWGRAGSDDDFFKTLQANVAEREVPGFFARDENRRRLPATIRDAMTATRRIGIQYLWVDSLCIVQDGSGADWLDAIRKMDVIYGAANIVICSARTFSAFDGMDGVSPSRPRAHARQVEQIAKGFRLACCEPIDAATEPLQPYPYESRGWT</sequence>
<evidence type="ECO:0000313" key="4">
    <source>
        <dbReference type="Proteomes" id="UP001275084"/>
    </source>
</evidence>
<feature type="compositionally biased region" description="Pro residues" evidence="1">
    <location>
        <begin position="13"/>
        <end position="27"/>
    </location>
</feature>
<dbReference type="PANTHER" id="PTHR33112:SF12">
    <property type="entry name" value="HETEROKARYON INCOMPATIBILITY DOMAIN-CONTAINING PROTEIN"/>
    <property type="match status" value="1"/>
</dbReference>
<organism evidence="3 4">
    <name type="scientific">Lasiosphaeria hispida</name>
    <dbReference type="NCBI Taxonomy" id="260671"/>
    <lineage>
        <taxon>Eukaryota</taxon>
        <taxon>Fungi</taxon>
        <taxon>Dikarya</taxon>
        <taxon>Ascomycota</taxon>
        <taxon>Pezizomycotina</taxon>
        <taxon>Sordariomycetes</taxon>
        <taxon>Sordariomycetidae</taxon>
        <taxon>Sordariales</taxon>
        <taxon>Lasiosphaeriaceae</taxon>
        <taxon>Lasiosphaeria</taxon>
    </lineage>
</organism>
<evidence type="ECO:0000256" key="1">
    <source>
        <dbReference type="SAM" id="MobiDB-lite"/>
    </source>
</evidence>
<comment type="caution">
    <text evidence="3">The sequence shown here is derived from an EMBL/GenBank/DDBJ whole genome shotgun (WGS) entry which is preliminary data.</text>
</comment>
<reference evidence="3" key="1">
    <citation type="journal article" date="2023" name="Mol. Phylogenet. Evol.">
        <title>Genome-scale phylogeny and comparative genomics of the fungal order Sordariales.</title>
        <authorList>
            <person name="Hensen N."/>
            <person name="Bonometti L."/>
            <person name="Westerberg I."/>
            <person name="Brannstrom I.O."/>
            <person name="Guillou S."/>
            <person name="Cros-Aarteil S."/>
            <person name="Calhoun S."/>
            <person name="Haridas S."/>
            <person name="Kuo A."/>
            <person name="Mondo S."/>
            <person name="Pangilinan J."/>
            <person name="Riley R."/>
            <person name="LaButti K."/>
            <person name="Andreopoulos B."/>
            <person name="Lipzen A."/>
            <person name="Chen C."/>
            <person name="Yan M."/>
            <person name="Daum C."/>
            <person name="Ng V."/>
            <person name="Clum A."/>
            <person name="Steindorff A."/>
            <person name="Ohm R.A."/>
            <person name="Martin F."/>
            <person name="Silar P."/>
            <person name="Natvig D.O."/>
            <person name="Lalanne C."/>
            <person name="Gautier V."/>
            <person name="Ament-Velasquez S.L."/>
            <person name="Kruys A."/>
            <person name="Hutchinson M.I."/>
            <person name="Powell A.J."/>
            <person name="Barry K."/>
            <person name="Miller A.N."/>
            <person name="Grigoriev I.V."/>
            <person name="Debuchy R."/>
            <person name="Gladieux P."/>
            <person name="Hiltunen Thoren M."/>
            <person name="Johannesson H."/>
        </authorList>
    </citation>
    <scope>NUCLEOTIDE SEQUENCE</scope>
    <source>
        <strain evidence="3">CBS 955.72</strain>
    </source>
</reference>
<dbReference type="PANTHER" id="PTHR33112">
    <property type="entry name" value="DOMAIN PROTEIN, PUTATIVE-RELATED"/>
    <property type="match status" value="1"/>
</dbReference>
<dbReference type="Pfam" id="PF06985">
    <property type="entry name" value="HET"/>
    <property type="match status" value="1"/>
</dbReference>